<keyword evidence="1" id="KW-1133">Transmembrane helix</keyword>
<dbReference type="RefSeq" id="WP_126416029.1">
    <property type="nucleotide sequence ID" value="NZ_LR134476.1"/>
</dbReference>
<accession>A0A448PD55</accession>
<evidence type="ECO:0000313" key="2">
    <source>
        <dbReference type="EMBL" id="VEI12860.1"/>
    </source>
</evidence>
<dbReference type="EMBL" id="LR134476">
    <property type="protein sequence ID" value="VEI12860.1"/>
    <property type="molecule type" value="Genomic_DNA"/>
</dbReference>
<gene>
    <name evidence="2" type="ORF">NCTC13354_00554</name>
</gene>
<reference evidence="2 3" key="1">
    <citation type="submission" date="2018-12" db="EMBL/GenBank/DDBJ databases">
        <authorList>
            <consortium name="Pathogen Informatics"/>
        </authorList>
    </citation>
    <scope>NUCLEOTIDE SEQUENCE [LARGE SCALE GENOMIC DNA]</scope>
    <source>
        <strain evidence="2 3">NCTC13354</strain>
    </source>
</reference>
<dbReference type="Proteomes" id="UP000269542">
    <property type="component" value="Chromosome"/>
</dbReference>
<keyword evidence="1" id="KW-0472">Membrane</keyword>
<protein>
    <recommendedName>
        <fullName evidence="4">ABC-2 family transporter protein</fullName>
    </recommendedName>
</protein>
<organism evidence="2 3">
    <name type="scientific">Trueperella bialowiezensis</name>
    <dbReference type="NCBI Taxonomy" id="312285"/>
    <lineage>
        <taxon>Bacteria</taxon>
        <taxon>Bacillati</taxon>
        <taxon>Actinomycetota</taxon>
        <taxon>Actinomycetes</taxon>
        <taxon>Actinomycetales</taxon>
        <taxon>Actinomycetaceae</taxon>
        <taxon>Trueperella</taxon>
    </lineage>
</organism>
<feature type="transmembrane region" description="Helical" evidence="1">
    <location>
        <begin position="21"/>
        <end position="43"/>
    </location>
</feature>
<dbReference type="KEGG" id="tbw:NCTC13354_00554"/>
<dbReference type="AlphaFoldDB" id="A0A448PD55"/>
<name>A0A448PD55_9ACTO</name>
<sequence>MIRNIVSTGLRQAKADIRPNLMGIGLVNFIFTPALLLIIAKFLDGRQLAETQTTVGSFLISGLIGAFGTILIMQVASEVYMEHLNGTLLRVKTLPHGVPSWMIGKALSAGALVFLQALIVGTVGVVVLIGDSSKIPAVIAVSIISILAHIPLAFIVSTWARGIWTALLAYAAGLVLLLISGGLISAVITARLGHASSDDLPRLLVHAALPPSAF</sequence>
<keyword evidence="3" id="KW-1185">Reference proteome</keyword>
<feature type="transmembrane region" description="Helical" evidence="1">
    <location>
        <begin position="135"/>
        <end position="155"/>
    </location>
</feature>
<proteinExistence type="predicted"/>
<feature type="transmembrane region" description="Helical" evidence="1">
    <location>
        <begin position="167"/>
        <end position="190"/>
    </location>
</feature>
<evidence type="ECO:0000256" key="1">
    <source>
        <dbReference type="SAM" id="Phobius"/>
    </source>
</evidence>
<dbReference type="OrthoDB" id="9786643at2"/>
<evidence type="ECO:0008006" key="4">
    <source>
        <dbReference type="Google" id="ProtNLM"/>
    </source>
</evidence>
<feature type="transmembrane region" description="Helical" evidence="1">
    <location>
        <begin position="55"/>
        <end position="81"/>
    </location>
</feature>
<evidence type="ECO:0000313" key="3">
    <source>
        <dbReference type="Proteomes" id="UP000269542"/>
    </source>
</evidence>
<keyword evidence="1" id="KW-0812">Transmembrane</keyword>
<feature type="transmembrane region" description="Helical" evidence="1">
    <location>
        <begin position="102"/>
        <end position="129"/>
    </location>
</feature>